<evidence type="ECO:0000313" key="2">
    <source>
        <dbReference type="EMBL" id="OGE19449.1"/>
    </source>
</evidence>
<dbReference type="EMBL" id="MFCR01000003">
    <property type="protein sequence ID" value="OGE19449.1"/>
    <property type="molecule type" value="Genomic_DNA"/>
</dbReference>
<dbReference type="SUPFAM" id="SSF55781">
    <property type="entry name" value="GAF domain-like"/>
    <property type="match status" value="1"/>
</dbReference>
<dbReference type="InterPro" id="IPR029016">
    <property type="entry name" value="GAF-like_dom_sf"/>
</dbReference>
<protein>
    <recommendedName>
        <fullName evidence="1">GAF domain-containing protein</fullName>
    </recommendedName>
</protein>
<dbReference type="PANTHER" id="PTHR43102">
    <property type="entry name" value="SLR1143 PROTEIN"/>
    <property type="match status" value="1"/>
</dbReference>
<accession>A0A1F5ISY4</accession>
<evidence type="ECO:0000259" key="1">
    <source>
        <dbReference type="SMART" id="SM00065"/>
    </source>
</evidence>
<proteinExistence type="predicted"/>
<dbReference type="PANTHER" id="PTHR43102:SF2">
    <property type="entry name" value="GAF DOMAIN-CONTAINING PROTEIN"/>
    <property type="match status" value="1"/>
</dbReference>
<comment type="caution">
    <text evidence="2">The sequence shown here is derived from an EMBL/GenBank/DDBJ whole genome shotgun (WGS) entry which is preliminary data.</text>
</comment>
<dbReference type="InterPro" id="IPR003018">
    <property type="entry name" value="GAF"/>
</dbReference>
<organism evidence="2 3">
    <name type="scientific">Candidatus Daviesbacteria bacterium RIFCSPHIGHO2_01_FULL_41_23</name>
    <dbReference type="NCBI Taxonomy" id="1797764"/>
    <lineage>
        <taxon>Bacteria</taxon>
        <taxon>Candidatus Daviesiibacteriota</taxon>
    </lineage>
</organism>
<dbReference type="SMART" id="SM00065">
    <property type="entry name" value="GAF"/>
    <property type="match status" value="1"/>
</dbReference>
<dbReference type="Gene3D" id="3.30.450.40">
    <property type="match status" value="1"/>
</dbReference>
<dbReference type="Proteomes" id="UP000176336">
    <property type="component" value="Unassembled WGS sequence"/>
</dbReference>
<name>A0A1F5ISY4_9BACT</name>
<dbReference type="Pfam" id="PF01590">
    <property type="entry name" value="GAF"/>
    <property type="match status" value="1"/>
</dbReference>
<gene>
    <name evidence="2" type="ORF">A2871_01180</name>
</gene>
<sequence length="166" mass="18935">MIKTPILADEQARLDALYELGLLDTPSDARFDNITDEARRRFNVMLSSITLIDKDREWFKSRTGIETAQEGPRDISFCGHALAQKEIFVVEDTKKDPRFLDNPYVVGPPYIRFYAGVALHESLTNQPVGVFCIKDNKPRSFNEKDISDLLNFAKLAEKEINLKQPS</sequence>
<dbReference type="AlphaFoldDB" id="A0A1F5ISY4"/>
<reference evidence="2 3" key="1">
    <citation type="journal article" date="2016" name="Nat. Commun.">
        <title>Thousands of microbial genomes shed light on interconnected biogeochemical processes in an aquifer system.</title>
        <authorList>
            <person name="Anantharaman K."/>
            <person name="Brown C.T."/>
            <person name="Hug L.A."/>
            <person name="Sharon I."/>
            <person name="Castelle C.J."/>
            <person name="Probst A.J."/>
            <person name="Thomas B.C."/>
            <person name="Singh A."/>
            <person name="Wilkins M.J."/>
            <person name="Karaoz U."/>
            <person name="Brodie E.L."/>
            <person name="Williams K.H."/>
            <person name="Hubbard S.S."/>
            <person name="Banfield J.F."/>
        </authorList>
    </citation>
    <scope>NUCLEOTIDE SEQUENCE [LARGE SCALE GENOMIC DNA]</scope>
</reference>
<evidence type="ECO:0000313" key="3">
    <source>
        <dbReference type="Proteomes" id="UP000176336"/>
    </source>
</evidence>
<feature type="domain" description="GAF" evidence="1">
    <location>
        <begin position="26"/>
        <end position="164"/>
    </location>
</feature>